<feature type="binding site" evidence="9">
    <location>
        <position position="406"/>
    </location>
    <ligand>
        <name>3',5'-cyclic AMP</name>
        <dbReference type="ChEBI" id="CHEBI:58165"/>
        <label>2</label>
    </ligand>
</feature>
<dbReference type="PRINTS" id="PR00103">
    <property type="entry name" value="CAMPKINASE"/>
</dbReference>
<feature type="binding site" evidence="9">
    <location>
        <position position="278"/>
    </location>
    <ligand>
        <name>3',5'-cyclic AMP</name>
        <dbReference type="ChEBI" id="CHEBI:58165"/>
        <label>1</label>
    </ligand>
</feature>
<dbReference type="GO" id="GO:0045944">
    <property type="term" value="P:positive regulation of transcription by RNA polymerase II"/>
    <property type="evidence" value="ECO:0007669"/>
    <property type="project" value="EnsemblFungi"/>
</dbReference>
<organism evidence="12 13">
    <name type="scientific">Pachysolen tannophilus NRRL Y-2460</name>
    <dbReference type="NCBI Taxonomy" id="669874"/>
    <lineage>
        <taxon>Eukaryota</taxon>
        <taxon>Fungi</taxon>
        <taxon>Dikarya</taxon>
        <taxon>Ascomycota</taxon>
        <taxon>Saccharomycotina</taxon>
        <taxon>Pichiomycetes</taxon>
        <taxon>Pachysolenaceae</taxon>
        <taxon>Pachysolen</taxon>
    </lineage>
</organism>
<keyword evidence="4 8" id="KW-0116">cAMP-binding</keyword>
<dbReference type="GO" id="GO:0046580">
    <property type="term" value="P:negative regulation of Ras protein signal transduction"/>
    <property type="evidence" value="ECO:0007669"/>
    <property type="project" value="EnsemblFungi"/>
</dbReference>
<dbReference type="Pfam" id="PF00027">
    <property type="entry name" value="cNMP_binding"/>
    <property type="match status" value="2"/>
</dbReference>
<dbReference type="InterPro" id="IPR018488">
    <property type="entry name" value="cNMP-bd_CS"/>
</dbReference>
<dbReference type="PANTHER" id="PTHR11635:SF152">
    <property type="entry name" value="CAMP-DEPENDENT PROTEIN KINASE TYPE I REGULATORY SUBUNIT-RELATED"/>
    <property type="match status" value="1"/>
</dbReference>
<evidence type="ECO:0000313" key="12">
    <source>
        <dbReference type="EMBL" id="ODV93203.1"/>
    </source>
</evidence>
<dbReference type="Gene3D" id="2.60.120.10">
    <property type="entry name" value="Jelly Rolls"/>
    <property type="match status" value="2"/>
</dbReference>
<dbReference type="GO" id="GO:0004862">
    <property type="term" value="F:cAMP-dependent protein kinase inhibitor activity"/>
    <property type="evidence" value="ECO:0007669"/>
    <property type="project" value="EnsemblFungi"/>
</dbReference>
<dbReference type="PROSITE" id="PS00889">
    <property type="entry name" value="CNMP_BINDING_2"/>
    <property type="match status" value="1"/>
</dbReference>
<evidence type="ECO:0000256" key="6">
    <source>
        <dbReference type="ARBA" id="ARBA00022741"/>
    </source>
</evidence>
<accession>A0A1E4TN68</accession>
<keyword evidence="5" id="KW-0677">Repeat</keyword>
<dbReference type="SMART" id="SM00394">
    <property type="entry name" value="RIIa"/>
    <property type="match status" value="1"/>
</dbReference>
<name>A0A1E4TN68_PACTA</name>
<protein>
    <recommendedName>
        <fullName evidence="2 8">cAMP-dependent protein kinase regulatory subunit</fullName>
    </recommendedName>
</protein>
<dbReference type="SUPFAM" id="SSF51206">
    <property type="entry name" value="cAMP-binding domain-like"/>
    <property type="match status" value="2"/>
</dbReference>
<dbReference type="InterPro" id="IPR050503">
    <property type="entry name" value="cAMP-dep_PK_reg_su-like"/>
</dbReference>
<evidence type="ECO:0000256" key="10">
    <source>
        <dbReference type="SAM" id="MobiDB-lite"/>
    </source>
</evidence>
<dbReference type="GO" id="GO:0005829">
    <property type="term" value="C:cytosol"/>
    <property type="evidence" value="ECO:0007669"/>
    <property type="project" value="TreeGrafter"/>
</dbReference>
<dbReference type="SMART" id="SM00100">
    <property type="entry name" value="cNMP"/>
    <property type="match status" value="2"/>
</dbReference>
<dbReference type="GO" id="GO:0005886">
    <property type="term" value="C:plasma membrane"/>
    <property type="evidence" value="ECO:0007669"/>
    <property type="project" value="EnsemblFungi"/>
</dbReference>
<dbReference type="GO" id="GO:0005634">
    <property type="term" value="C:nucleus"/>
    <property type="evidence" value="ECO:0007669"/>
    <property type="project" value="EnsemblFungi"/>
</dbReference>
<evidence type="ECO:0000256" key="4">
    <source>
        <dbReference type="ARBA" id="ARBA00022566"/>
    </source>
</evidence>
<dbReference type="CDD" id="cd12098">
    <property type="entry name" value="DD_R_ScPKA-like"/>
    <property type="match status" value="1"/>
</dbReference>
<evidence type="ECO:0000259" key="11">
    <source>
        <dbReference type="PROSITE" id="PS50042"/>
    </source>
</evidence>
<dbReference type="Proteomes" id="UP000094236">
    <property type="component" value="Unassembled WGS sequence"/>
</dbReference>
<feature type="domain" description="Cyclic nucleotide-binding" evidence="11">
    <location>
        <begin position="331"/>
        <end position="447"/>
    </location>
</feature>
<feature type="binding site" evidence="9">
    <location>
        <position position="287"/>
    </location>
    <ligand>
        <name>3',5'-cyclic AMP</name>
        <dbReference type="ChEBI" id="CHEBI:58165"/>
        <label>1</label>
    </ligand>
</feature>
<dbReference type="GO" id="GO:0034236">
    <property type="term" value="F:protein kinase A catalytic subunit binding"/>
    <property type="evidence" value="ECO:0007669"/>
    <property type="project" value="TreeGrafter"/>
</dbReference>
<dbReference type="FunFam" id="2.60.120.10:FF:000039">
    <property type="entry name" value="cAMP-dependent protein kinase regulatory subunit"/>
    <property type="match status" value="1"/>
</dbReference>
<dbReference type="GO" id="GO:0030552">
    <property type="term" value="F:cAMP binding"/>
    <property type="evidence" value="ECO:0007669"/>
    <property type="project" value="UniProtKB-KW"/>
</dbReference>
<keyword evidence="7 8" id="KW-0114">cAMP</keyword>
<reference evidence="13" key="1">
    <citation type="submission" date="2016-05" db="EMBL/GenBank/DDBJ databases">
        <title>Comparative genomics of biotechnologically important yeasts.</title>
        <authorList>
            <consortium name="DOE Joint Genome Institute"/>
            <person name="Riley R."/>
            <person name="Haridas S."/>
            <person name="Wolfe K.H."/>
            <person name="Lopes M.R."/>
            <person name="Hittinger C.T."/>
            <person name="Goker M."/>
            <person name="Salamov A."/>
            <person name="Wisecaver J."/>
            <person name="Long T.M."/>
            <person name="Aerts A.L."/>
            <person name="Barry K."/>
            <person name="Choi C."/>
            <person name="Clum A."/>
            <person name="Coughlan A.Y."/>
            <person name="Deshpande S."/>
            <person name="Douglass A.P."/>
            <person name="Hanson S.J."/>
            <person name="Klenk H.-P."/>
            <person name="Labutti K."/>
            <person name="Lapidus A."/>
            <person name="Lindquist E."/>
            <person name="Lipzen A."/>
            <person name="Meier-Kolthoff J.P."/>
            <person name="Ohm R.A."/>
            <person name="Otillar R.P."/>
            <person name="Pangilinan J."/>
            <person name="Peng Y."/>
            <person name="Rokas A."/>
            <person name="Rosa C.A."/>
            <person name="Scheuner C."/>
            <person name="Sibirny A.A."/>
            <person name="Slot J.C."/>
            <person name="Stielow J.B."/>
            <person name="Sun H."/>
            <person name="Kurtzman C.P."/>
            <person name="Blackwell M."/>
            <person name="Grigoriev I.V."/>
            <person name="Jeffries T.W."/>
        </authorList>
    </citation>
    <scope>NUCLEOTIDE SEQUENCE [LARGE SCALE GENOMIC DNA]</scope>
    <source>
        <strain evidence="13">NRRL Y-2460</strain>
    </source>
</reference>
<keyword evidence="13" id="KW-1185">Reference proteome</keyword>
<keyword evidence="6 8" id="KW-0547">Nucleotide-binding</keyword>
<dbReference type="GO" id="GO:0097271">
    <property type="term" value="P:protein localization to bud neck"/>
    <property type="evidence" value="ECO:0007669"/>
    <property type="project" value="EnsemblFungi"/>
</dbReference>
<dbReference type="PROSITE" id="PS00888">
    <property type="entry name" value="CNMP_BINDING_1"/>
    <property type="match status" value="2"/>
</dbReference>
<dbReference type="PROSITE" id="PS50042">
    <property type="entry name" value="CNMP_BINDING_3"/>
    <property type="match status" value="2"/>
</dbReference>
<dbReference type="GO" id="GO:0010603">
    <property type="term" value="P:regulation of cytoplasmic mRNA processing body assembly"/>
    <property type="evidence" value="ECO:0007669"/>
    <property type="project" value="EnsemblFungi"/>
</dbReference>
<dbReference type="InterPro" id="IPR012198">
    <property type="entry name" value="cAMP_dep_PK_reg_su"/>
</dbReference>
<feature type="compositionally biased region" description="Polar residues" evidence="10">
    <location>
        <begin position="134"/>
        <end position="143"/>
    </location>
</feature>
<feature type="binding site" evidence="9">
    <location>
        <position position="397"/>
    </location>
    <ligand>
        <name>3',5'-cyclic AMP</name>
        <dbReference type="ChEBI" id="CHEBI:58165"/>
        <label>2</label>
    </ligand>
</feature>
<comment type="subunit">
    <text evidence="8">Tetramer, composed of 2 regulatory (R) and 2 catalytic (C) subunits. In the presence of cAMP it dissociates into 2 active monomeric C subunits and an R dimer.</text>
</comment>
<evidence type="ECO:0000313" key="13">
    <source>
        <dbReference type="Proteomes" id="UP000094236"/>
    </source>
</evidence>
<feature type="domain" description="Cyclic nucleotide-binding" evidence="11">
    <location>
        <begin position="213"/>
        <end position="328"/>
    </location>
</feature>
<dbReference type="GO" id="GO:0005952">
    <property type="term" value="C:cAMP-dependent protein kinase complex"/>
    <property type="evidence" value="ECO:0007669"/>
    <property type="project" value="EnsemblFungi"/>
</dbReference>
<proteinExistence type="inferred from homology"/>
<dbReference type="GO" id="GO:0046827">
    <property type="term" value="P:positive regulation of protein export from nucleus"/>
    <property type="evidence" value="ECO:0007669"/>
    <property type="project" value="EnsemblFungi"/>
</dbReference>
<evidence type="ECO:0000256" key="2">
    <source>
        <dbReference type="ARBA" id="ARBA00020355"/>
    </source>
</evidence>
<keyword evidence="3" id="KW-0597">Phosphoprotein</keyword>
<dbReference type="PANTHER" id="PTHR11635">
    <property type="entry name" value="CAMP-DEPENDENT PROTEIN KINASE REGULATORY CHAIN"/>
    <property type="match status" value="1"/>
</dbReference>
<evidence type="ECO:0000256" key="3">
    <source>
        <dbReference type="ARBA" id="ARBA00022553"/>
    </source>
</evidence>
<dbReference type="InterPro" id="IPR000595">
    <property type="entry name" value="cNMP-bd_dom"/>
</dbReference>
<dbReference type="GO" id="GO:0000785">
    <property type="term" value="C:chromatin"/>
    <property type="evidence" value="ECO:0007669"/>
    <property type="project" value="EnsemblFungi"/>
</dbReference>
<dbReference type="GO" id="GO:0042149">
    <property type="term" value="P:cellular response to glucose starvation"/>
    <property type="evidence" value="ECO:0007669"/>
    <property type="project" value="EnsemblFungi"/>
</dbReference>
<dbReference type="AlphaFoldDB" id="A0A1E4TN68"/>
<dbReference type="InterPro" id="IPR014710">
    <property type="entry name" value="RmlC-like_jellyroll"/>
</dbReference>
<dbReference type="EMBL" id="KV454018">
    <property type="protein sequence ID" value="ODV93203.1"/>
    <property type="molecule type" value="Genomic_DNA"/>
</dbReference>
<gene>
    <name evidence="12" type="ORF">PACTADRAFT_51820</name>
</gene>
<dbReference type="GO" id="GO:0006995">
    <property type="term" value="P:cellular response to nitrogen starvation"/>
    <property type="evidence" value="ECO:0007669"/>
    <property type="project" value="EnsemblFungi"/>
</dbReference>
<dbReference type="PIRSF" id="PIRSF000548">
    <property type="entry name" value="PK_regulatory"/>
    <property type="match status" value="1"/>
</dbReference>
<comment type="similarity">
    <text evidence="1 8">Belongs to the cAMP-dependent kinase regulatory chain family.</text>
</comment>
<dbReference type="InterPro" id="IPR018490">
    <property type="entry name" value="cNMP-bd_dom_sf"/>
</dbReference>
<dbReference type="OrthoDB" id="417078at2759"/>
<evidence type="ECO:0000256" key="5">
    <source>
        <dbReference type="ARBA" id="ARBA00022737"/>
    </source>
</evidence>
<feature type="region of interest" description="Disordered" evidence="10">
    <location>
        <begin position="134"/>
        <end position="156"/>
    </location>
</feature>
<evidence type="ECO:0000256" key="1">
    <source>
        <dbReference type="ARBA" id="ARBA00005753"/>
    </source>
</evidence>
<dbReference type="STRING" id="669874.A0A1E4TN68"/>
<evidence type="ECO:0000256" key="8">
    <source>
        <dbReference type="PIRNR" id="PIRNR000548"/>
    </source>
</evidence>
<dbReference type="GO" id="GO:0007189">
    <property type="term" value="P:adenylate cyclase-activating G protein-coupled receptor signaling pathway"/>
    <property type="evidence" value="ECO:0007669"/>
    <property type="project" value="EnsemblFungi"/>
</dbReference>
<sequence>MASLNSQYLDELNELNKQIKSKNPSDILQFCANYFNSRLEQQRSILWDQRTKAEQAGIKLFPSLIETEERRKNQTITSFKAPFGENDPHSLSNRPLEHDPILAANEVNKSTNGNPIGSGVGNVFKGGYGVGEKNTLSSSSSEVDPNDPRAPSGNFGTKVANFPARFNANRRVSVSAEILNPDTFSGDSWKPPRHDITPEQLARLKKTVADNFLFSQLDEESLHTVIYALEEKKVPNGTTIIRQGDEGDFFYVLEEGSVDYFVNGVKVGSTGPGSSFGELALMYNSPRAATTIATSNCVLWALDRLTFKRILLEGTAKKRSMYEEFLKEVPVLKPLSSYARNKLADALHTEKFRPNENIVTEGERGENFYFVETGEAEIIRKDKGVIGKLHKGDYFGEVALLNDLPRQATVKAITDVTVVTLSKSGFKRLLGPTVEEILRQQDPTQSR</sequence>
<dbReference type="GO" id="GO:0042802">
    <property type="term" value="F:identical protein binding"/>
    <property type="evidence" value="ECO:0007669"/>
    <property type="project" value="EnsemblFungi"/>
</dbReference>
<evidence type="ECO:0000256" key="7">
    <source>
        <dbReference type="ARBA" id="ARBA00023149"/>
    </source>
</evidence>
<evidence type="ECO:0000256" key="9">
    <source>
        <dbReference type="PIRSR" id="PIRSR000548-1"/>
    </source>
</evidence>
<dbReference type="Pfam" id="PF02197">
    <property type="entry name" value="RIIa"/>
    <property type="match status" value="1"/>
</dbReference>
<dbReference type="CDD" id="cd00038">
    <property type="entry name" value="CAP_ED"/>
    <property type="match status" value="2"/>
</dbReference>
<dbReference type="InterPro" id="IPR003117">
    <property type="entry name" value="cAMP_dep_PK_reg_su_I/II_a/b"/>
</dbReference>